<comment type="caution">
    <text evidence="2">The sequence shown here is derived from an EMBL/GenBank/DDBJ whole genome shotgun (WGS) entry which is preliminary data.</text>
</comment>
<evidence type="ECO:0000313" key="2">
    <source>
        <dbReference type="EMBL" id="ERI80636.1"/>
    </source>
</evidence>
<dbReference type="InterPro" id="IPR005471">
    <property type="entry name" value="Tscrpt_reg_IclR_N"/>
</dbReference>
<dbReference type="Pfam" id="PF09339">
    <property type="entry name" value="HTH_IclR"/>
    <property type="match status" value="1"/>
</dbReference>
<feature type="non-terminal residue" evidence="2">
    <location>
        <position position="1"/>
    </location>
</feature>
<dbReference type="EMBL" id="AWSU01000012">
    <property type="protein sequence ID" value="ERI80636.1"/>
    <property type="molecule type" value="Genomic_DNA"/>
</dbReference>
<protein>
    <recommendedName>
        <fullName evidence="1">HTH iclR-type domain-containing protein</fullName>
    </recommendedName>
</protein>
<accession>A0ABC9U3X2</accession>
<reference evidence="2 3" key="1">
    <citation type="submission" date="2013-07" db="EMBL/GenBank/DDBJ databases">
        <authorList>
            <person name="Weinstock G."/>
            <person name="Sodergren E."/>
            <person name="Wylie T."/>
            <person name="Fulton L."/>
            <person name="Fulton R."/>
            <person name="Fronick C."/>
            <person name="O'Laughlin M."/>
            <person name="Godfrey J."/>
            <person name="Miner T."/>
            <person name="Herter B."/>
            <person name="Appelbaum E."/>
            <person name="Cordes M."/>
            <person name="Lek S."/>
            <person name="Wollam A."/>
            <person name="Pepin K.H."/>
            <person name="Palsikar V.B."/>
            <person name="Mitreva M."/>
            <person name="Wilson R.K."/>
        </authorList>
    </citation>
    <scope>NUCLEOTIDE SEQUENCE [LARGE SCALE GENOMIC DNA]</scope>
    <source>
        <strain evidence="2 3">ATCC 14940</strain>
    </source>
</reference>
<dbReference type="SUPFAM" id="SSF46785">
    <property type="entry name" value="Winged helix' DNA-binding domain"/>
    <property type="match status" value="1"/>
</dbReference>
<dbReference type="InterPro" id="IPR036388">
    <property type="entry name" value="WH-like_DNA-bd_sf"/>
</dbReference>
<dbReference type="AlphaFoldDB" id="A0ABC9U3X2"/>
<proteinExistence type="predicted"/>
<feature type="domain" description="HTH iclR-type" evidence="1">
    <location>
        <begin position="36"/>
        <end position="78"/>
    </location>
</feature>
<evidence type="ECO:0000259" key="1">
    <source>
        <dbReference type="Pfam" id="PF09339"/>
    </source>
</evidence>
<gene>
    <name evidence="2" type="ORF">CLOSYM_00134</name>
</gene>
<dbReference type="Proteomes" id="UP000016491">
    <property type="component" value="Unassembled WGS sequence"/>
</dbReference>
<dbReference type="Gene3D" id="1.10.10.10">
    <property type="entry name" value="Winged helix-like DNA-binding domain superfamily/Winged helix DNA-binding domain"/>
    <property type="match status" value="1"/>
</dbReference>
<organism evidence="2 3">
    <name type="scientific">[Clostridium] symbiosum ATCC 14940</name>
    <dbReference type="NCBI Taxonomy" id="411472"/>
    <lineage>
        <taxon>Bacteria</taxon>
        <taxon>Bacillati</taxon>
        <taxon>Bacillota</taxon>
        <taxon>Clostridia</taxon>
        <taxon>Lachnospirales</taxon>
        <taxon>Lachnospiraceae</taxon>
        <taxon>Otoolea</taxon>
    </lineage>
</organism>
<sequence>FLLTNLLYEEGSVMELDRVKEILGILALKNLCGDKLRIILYIASIGQCRLEDIEKALGLRKSTVSRYCKQLYQQKLLKRYNYVMTLSSGKRVVPCYSFNWEVTANE</sequence>
<name>A0ABC9U3X2_CLOSY</name>
<dbReference type="InterPro" id="IPR036390">
    <property type="entry name" value="WH_DNA-bd_sf"/>
</dbReference>
<evidence type="ECO:0000313" key="3">
    <source>
        <dbReference type="Proteomes" id="UP000016491"/>
    </source>
</evidence>
<dbReference type="GO" id="GO:0006355">
    <property type="term" value="P:regulation of DNA-templated transcription"/>
    <property type="evidence" value="ECO:0007669"/>
    <property type="project" value="UniProtKB-ARBA"/>
</dbReference>